<dbReference type="Proteomes" id="UP000245626">
    <property type="component" value="Unassembled WGS sequence"/>
</dbReference>
<organism evidence="1 2">
    <name type="scientific">Violaceomyces palustris</name>
    <dbReference type="NCBI Taxonomy" id="1673888"/>
    <lineage>
        <taxon>Eukaryota</taxon>
        <taxon>Fungi</taxon>
        <taxon>Dikarya</taxon>
        <taxon>Basidiomycota</taxon>
        <taxon>Ustilaginomycotina</taxon>
        <taxon>Ustilaginomycetes</taxon>
        <taxon>Violaceomycetales</taxon>
        <taxon>Violaceomycetaceae</taxon>
        <taxon>Violaceomyces</taxon>
    </lineage>
</organism>
<evidence type="ECO:0000313" key="1">
    <source>
        <dbReference type="EMBL" id="PWN54478.1"/>
    </source>
</evidence>
<proteinExistence type="predicted"/>
<sequence>MPPKSTSSSSKGRGPSNAVKLYLTLFNLASFFGWMLILTSLIKHLIAGPQTSTYPIKFSSKLLAPLRPFRIFHAPSYAHLPPLIANILDRCSNTHLYIGSLVALVQSAALLEIVHVIVGWVKSPVPTTAIQVASRLFMVWAVSERYSQAWTSPFYATMIFAWSVTEAIRYPFYANQLMGSNAKGLLWARYTTFYLLYPLGAGSEAMLIFSTLPQFLPWNKPTVWSIRDYVFLLLFIIWWPGLYVMYTHMIKQRRRALGKGFWGSKGIEKTPSKKTN</sequence>
<evidence type="ECO:0000313" key="2">
    <source>
        <dbReference type="Proteomes" id="UP000245626"/>
    </source>
</evidence>
<protein>
    <submittedName>
        <fullName evidence="1">PTPLA-domain-containing protein</fullName>
    </submittedName>
</protein>
<name>A0ACD0P8N4_9BASI</name>
<dbReference type="EMBL" id="KZ819683">
    <property type="protein sequence ID" value="PWN54478.1"/>
    <property type="molecule type" value="Genomic_DNA"/>
</dbReference>
<keyword evidence="2" id="KW-1185">Reference proteome</keyword>
<reference evidence="1 2" key="1">
    <citation type="journal article" date="2018" name="Mol. Biol. Evol.">
        <title>Broad Genomic Sampling Reveals a Smut Pathogenic Ancestry of the Fungal Clade Ustilaginomycotina.</title>
        <authorList>
            <person name="Kijpornyongpan T."/>
            <person name="Mondo S.J."/>
            <person name="Barry K."/>
            <person name="Sandor L."/>
            <person name="Lee J."/>
            <person name="Lipzen A."/>
            <person name="Pangilinan J."/>
            <person name="LaButti K."/>
            <person name="Hainaut M."/>
            <person name="Henrissat B."/>
            <person name="Grigoriev I.V."/>
            <person name="Spatafora J.W."/>
            <person name="Aime M.C."/>
        </authorList>
    </citation>
    <scope>NUCLEOTIDE SEQUENCE [LARGE SCALE GENOMIC DNA]</scope>
    <source>
        <strain evidence="1 2">SA 807</strain>
    </source>
</reference>
<gene>
    <name evidence="1" type="ORF">IE53DRAFT_382891</name>
</gene>
<accession>A0ACD0P8N4</accession>